<name>A0A9X1PF54_9BACT</name>
<dbReference type="InterPro" id="IPR026444">
    <property type="entry name" value="Secre_tail"/>
</dbReference>
<dbReference type="RefSeq" id="WP_234614986.1">
    <property type="nucleotide sequence ID" value="NZ_CP098806.1"/>
</dbReference>
<keyword evidence="3" id="KW-1185">Reference proteome</keyword>
<keyword evidence="1" id="KW-0732">Signal</keyword>
<feature type="signal peptide" evidence="1">
    <location>
        <begin position="1"/>
        <end position="23"/>
    </location>
</feature>
<evidence type="ECO:0000256" key="1">
    <source>
        <dbReference type="SAM" id="SignalP"/>
    </source>
</evidence>
<reference evidence="2" key="1">
    <citation type="submission" date="2021-12" db="EMBL/GenBank/DDBJ databases">
        <title>Novel species in genus Dyadobacter.</title>
        <authorList>
            <person name="Ma C."/>
        </authorList>
    </citation>
    <scope>NUCLEOTIDE SEQUENCE</scope>
    <source>
        <strain evidence="2">CY399</strain>
    </source>
</reference>
<evidence type="ECO:0000313" key="3">
    <source>
        <dbReference type="Proteomes" id="UP001139700"/>
    </source>
</evidence>
<dbReference type="NCBIfam" id="TIGR04183">
    <property type="entry name" value="Por_Secre_tail"/>
    <property type="match status" value="1"/>
</dbReference>
<evidence type="ECO:0000313" key="2">
    <source>
        <dbReference type="EMBL" id="MCF0042117.1"/>
    </source>
</evidence>
<accession>A0A9X1PF54</accession>
<dbReference type="Proteomes" id="UP001139700">
    <property type="component" value="Unassembled WGS sequence"/>
</dbReference>
<proteinExistence type="predicted"/>
<comment type="caution">
    <text evidence="2">The sequence shown here is derived from an EMBL/GenBank/DDBJ whole genome shotgun (WGS) entry which is preliminary data.</text>
</comment>
<gene>
    <name evidence="2" type="ORF">LXM24_18565</name>
</gene>
<dbReference type="AlphaFoldDB" id="A0A9X1PF54"/>
<feature type="chain" id="PRO_5040720566" evidence="1">
    <location>
        <begin position="24"/>
        <end position="475"/>
    </location>
</feature>
<organism evidence="2 3">
    <name type="scientific">Dyadobacter fanqingshengii</name>
    <dbReference type="NCBI Taxonomy" id="2906443"/>
    <lineage>
        <taxon>Bacteria</taxon>
        <taxon>Pseudomonadati</taxon>
        <taxon>Bacteroidota</taxon>
        <taxon>Cytophagia</taxon>
        <taxon>Cytophagales</taxon>
        <taxon>Spirosomataceae</taxon>
        <taxon>Dyadobacter</taxon>
    </lineage>
</organism>
<protein>
    <submittedName>
        <fullName evidence="2">T9SS type A sorting domain-containing protein</fullName>
    </submittedName>
</protein>
<dbReference type="EMBL" id="JAJTTA010000003">
    <property type="protein sequence ID" value="MCF0042117.1"/>
    <property type="molecule type" value="Genomic_DNA"/>
</dbReference>
<sequence>MKTFYPILWMIVVGLSISLRSQAQCTILDPTVELISVSDSDPNCTVHVTVSFTIDRNKGNKYTYVHLWTAADYPALEYKKAPDGDDLVDALGTIAINTDGTASLLPNYGPDEENVTPLFAGLFIVEEDLGGKLAKITISNIQLIVPGACGDLPKLKSDIWSTQAEADKHPPVHCVATCVPLTIKDPAITGEINCNEPNGPRTYDLSITTANPTAFEVTYKLYLDDGVLTSGHTTFGPGDEFISESTITLSSSLPITKMDVAYPYDPMESKRSIWVVLTSPTLSDPIVFEIINNCSVTMPVKLAKFKGDLLDNAVALSWITTEELESSYFQVERSGDAVEFVNLGRIQSKGTTDVTQHYGFRDEAPLQGNNYYRLKMVDLDGSMEHSTIVVVANHGNSIAFELLGNPVINREVRFILKNENSENIMLHDIRGRKVAFSLSKTGNTFILKPQGSISSGLYLLHLRNNPRQTKKVLIP</sequence>